<comment type="caution">
    <text evidence="2">The sequence shown here is derived from an EMBL/GenBank/DDBJ whole genome shotgun (WGS) entry which is preliminary data.</text>
</comment>
<sequence length="388" mass="43796">MSGGEGRLPSDQDIQLVKNCIEWCIQNYMNKKEAINILNSQRNIEPRFTETVWERLERENQEFFNAYYVKLVVKDQILEFNRLLTEQVERMRQSGIIGINQHVTSSGSHMLSSKTAFYYSCVYGVNADPNTTFMWNLRNIYTWVLLPAQHMSIPSAAQNTRLLRTEDMQQSNVFHNYGTSIQSCAEGTFDQTIHSREISPNMFLSRNPDMGLAQKMSGQLVRAEAGYAGRPPFNFSAPSNFLESHPLMGDASMSVFRSFESNEQLVRAKAGHSGRSACNFSVPNNFPEPRPLMGDASTSVFTSGESNLSNFLFDWDACPVEQDQQHIGPELSADFTISPDLVGSYNRQPFLGTDANNFVNPHASGELQRLDPSVPESLSYPSFGRQYK</sequence>
<organism evidence="2">
    <name type="scientific">Sesamum radiatum</name>
    <name type="common">Black benniseed</name>
    <dbReference type="NCBI Taxonomy" id="300843"/>
    <lineage>
        <taxon>Eukaryota</taxon>
        <taxon>Viridiplantae</taxon>
        <taxon>Streptophyta</taxon>
        <taxon>Embryophyta</taxon>
        <taxon>Tracheophyta</taxon>
        <taxon>Spermatophyta</taxon>
        <taxon>Magnoliopsida</taxon>
        <taxon>eudicotyledons</taxon>
        <taxon>Gunneridae</taxon>
        <taxon>Pentapetalae</taxon>
        <taxon>asterids</taxon>
        <taxon>lamiids</taxon>
        <taxon>Lamiales</taxon>
        <taxon>Pedaliaceae</taxon>
        <taxon>Sesamum</taxon>
    </lineage>
</organism>
<accession>A0AAW2UKV5</accession>
<protein>
    <submittedName>
        <fullName evidence="2">Uncharacterized protein</fullName>
    </submittedName>
</protein>
<reference evidence="2" key="2">
    <citation type="journal article" date="2024" name="Plant">
        <title>Genomic evolution and insights into agronomic trait innovations of Sesamum species.</title>
        <authorList>
            <person name="Miao H."/>
            <person name="Wang L."/>
            <person name="Qu L."/>
            <person name="Liu H."/>
            <person name="Sun Y."/>
            <person name="Le M."/>
            <person name="Wang Q."/>
            <person name="Wei S."/>
            <person name="Zheng Y."/>
            <person name="Lin W."/>
            <person name="Duan Y."/>
            <person name="Cao H."/>
            <person name="Xiong S."/>
            <person name="Wang X."/>
            <person name="Wei L."/>
            <person name="Li C."/>
            <person name="Ma Q."/>
            <person name="Ju M."/>
            <person name="Zhao R."/>
            <person name="Li G."/>
            <person name="Mu C."/>
            <person name="Tian Q."/>
            <person name="Mei H."/>
            <person name="Zhang T."/>
            <person name="Gao T."/>
            <person name="Zhang H."/>
        </authorList>
    </citation>
    <scope>NUCLEOTIDE SEQUENCE</scope>
    <source>
        <strain evidence="2">G02</strain>
    </source>
</reference>
<dbReference type="NCBIfam" id="TIGR01589">
    <property type="entry name" value="A_thal_3526"/>
    <property type="match status" value="1"/>
</dbReference>
<gene>
    <name evidence="2" type="ORF">Sradi_1154800</name>
</gene>
<dbReference type="EMBL" id="JACGWJ010000005">
    <property type="protein sequence ID" value="KAL0417413.1"/>
    <property type="molecule type" value="Genomic_DNA"/>
</dbReference>
<dbReference type="PANTHER" id="PTHR31871:SF1">
    <property type="entry name" value="HISTIDINE-TRNA LIGASE"/>
    <property type="match status" value="1"/>
</dbReference>
<dbReference type="PANTHER" id="PTHR31871">
    <property type="entry name" value="OS02G0137100 PROTEIN"/>
    <property type="match status" value="1"/>
</dbReference>
<evidence type="ECO:0000313" key="2">
    <source>
        <dbReference type="EMBL" id="KAL0417413.1"/>
    </source>
</evidence>
<name>A0AAW2UKV5_SESRA</name>
<dbReference type="Pfam" id="PF09713">
    <property type="entry name" value="A_thal_3526"/>
    <property type="match status" value="1"/>
</dbReference>
<dbReference type="InterPro" id="IPR006476">
    <property type="entry name" value="CHP01589_pln"/>
</dbReference>
<dbReference type="AlphaFoldDB" id="A0AAW2UKV5"/>
<evidence type="ECO:0000256" key="1">
    <source>
        <dbReference type="SAM" id="MobiDB-lite"/>
    </source>
</evidence>
<feature type="region of interest" description="Disordered" evidence="1">
    <location>
        <begin position="362"/>
        <end position="388"/>
    </location>
</feature>
<proteinExistence type="predicted"/>
<reference evidence="2" key="1">
    <citation type="submission" date="2020-06" db="EMBL/GenBank/DDBJ databases">
        <authorList>
            <person name="Li T."/>
            <person name="Hu X."/>
            <person name="Zhang T."/>
            <person name="Song X."/>
            <person name="Zhang H."/>
            <person name="Dai N."/>
            <person name="Sheng W."/>
            <person name="Hou X."/>
            <person name="Wei L."/>
        </authorList>
    </citation>
    <scope>NUCLEOTIDE SEQUENCE</scope>
    <source>
        <strain evidence="2">G02</strain>
        <tissue evidence="2">Leaf</tissue>
    </source>
</reference>